<dbReference type="AlphaFoldDB" id="A0A1I0TFF6"/>
<dbReference type="EMBL" id="FOJO01000007">
    <property type="protein sequence ID" value="SFA50437.1"/>
    <property type="molecule type" value="Genomic_DNA"/>
</dbReference>
<dbReference type="InterPro" id="IPR009003">
    <property type="entry name" value="Peptidase_S1_PA"/>
</dbReference>
<dbReference type="InterPro" id="IPR043504">
    <property type="entry name" value="Peptidase_S1_PA_chymotrypsin"/>
</dbReference>
<dbReference type="Proteomes" id="UP000182312">
    <property type="component" value="Unassembled WGS sequence"/>
</dbReference>
<evidence type="ECO:0000313" key="3">
    <source>
        <dbReference type="Proteomes" id="UP000182312"/>
    </source>
</evidence>
<evidence type="ECO:0000259" key="1">
    <source>
        <dbReference type="Pfam" id="PF00112"/>
    </source>
</evidence>
<evidence type="ECO:0000313" key="2">
    <source>
        <dbReference type="EMBL" id="SFA50437.1"/>
    </source>
</evidence>
<keyword evidence="2" id="KW-0645">Protease</keyword>
<organism evidence="2 3">
    <name type="scientific">Paracoccus halophilus</name>
    <dbReference type="NCBI Taxonomy" id="376733"/>
    <lineage>
        <taxon>Bacteria</taxon>
        <taxon>Pseudomonadati</taxon>
        <taxon>Pseudomonadota</taxon>
        <taxon>Alphaproteobacteria</taxon>
        <taxon>Rhodobacterales</taxon>
        <taxon>Paracoccaceae</taxon>
        <taxon>Paracoccus</taxon>
    </lineage>
</organism>
<dbReference type="SUPFAM" id="SSF54001">
    <property type="entry name" value="Cysteine proteinases"/>
    <property type="match status" value="1"/>
</dbReference>
<dbReference type="OrthoDB" id="500593at2"/>
<dbReference type="SUPFAM" id="SSF50494">
    <property type="entry name" value="Trypsin-like serine proteases"/>
    <property type="match status" value="1"/>
</dbReference>
<protein>
    <submittedName>
        <fullName evidence="2">Papain family cysteine protease</fullName>
    </submittedName>
</protein>
<sequence length="958" mass="103576">MRDTSLVNHLRCLVAEDRRIPADSPSRVGRIIRRFRPGILTLNGLMVHGNDAEYDIASQLNWLDDDARQKAETVVGSWSAAIGRIDVRSQNGKWQPIGTGWVTSPGGNGAPARIVTAGHLLCNMLQPDMSFKRRLARTEFDAALLRETRICFADRPPVGDSNDDGHNPRLQAVIWPHGLWDLMICELDRPLADIRTPPLTGTDWQPVSGAGLAVLGYPIDQDQIHAALGSTGFSQVFEGSLAWRRLSPGLLTEYDATLAPLAAPITAIAASLRHDASTLMGNSGAPVFCLTTGKVVGLHIRGGSYCKNDDPTYLTPTDHANQAVPLARALAEARLGIELLGAPNPQNLAPDAHRISVWTPSILEEDPDAEASIFVATNGRDLPADLLRAVVPDRPDTRDYYYSPPLTAPKDRVPVPDSADLRILNQGADPACVGFAMAALINAQHLRGRRKAAPVSARMLYEMALSHDEWLDESVGGTSLRAAIKGFFYSGVCSEESAPFVPGQSNWRLNRDIAAEARSVMPGAYYRLRHRLVDFQAAIQEAGAIIVSAYIHDGWFRSGGGRIRTIQLRHGRPADRAAHAFVALGYDDRGFIIQNSWGPGWGNWHERPGLACWTYEDWAQNVIDAWVLRLAPSAPDTFGLQPVLSLNEDTSMPKPLRRLPRPHHFALLGHIVHAERDMVVDRGRLGLGLAPLREAGALLRGQDPAKDSPHILLVYHDPFLGADAIARIAAYQTETLLKNGIFPLHIAYGVDEVATISARMLYEAEIVSKRFGASLNEASGYLERRAGRLCGRLVQDFCAGAARAADAGGPLWQARTALCAEASRGRAVSVLSFGTGSIAALAQHRLMRQSGNPPLHRLLLVGAIGPRPPADELGSARLREWRLPDAAEIGALPAYAGDWGDLVQAVQNAGAGPRAGDGSGSTLPGSIAGCCVEPALLNEIVTVLKGRAPSAQRQFRPV</sequence>
<name>A0A1I0TFF6_9RHOB</name>
<dbReference type="InterPro" id="IPR038765">
    <property type="entry name" value="Papain-like_cys_pep_sf"/>
</dbReference>
<accession>A0A1I0TFF6</accession>
<dbReference type="GO" id="GO:0006508">
    <property type="term" value="P:proteolysis"/>
    <property type="evidence" value="ECO:0007669"/>
    <property type="project" value="UniProtKB-KW"/>
</dbReference>
<gene>
    <name evidence="2" type="ORF">SAMN04487972_107152</name>
</gene>
<dbReference type="Gene3D" id="3.90.70.10">
    <property type="entry name" value="Cysteine proteinases"/>
    <property type="match status" value="1"/>
</dbReference>
<dbReference type="CDD" id="cd02619">
    <property type="entry name" value="Peptidase_C1"/>
    <property type="match status" value="1"/>
</dbReference>
<dbReference type="Pfam" id="PF13365">
    <property type="entry name" value="Trypsin_2"/>
    <property type="match status" value="1"/>
</dbReference>
<dbReference type="Gene3D" id="2.40.10.10">
    <property type="entry name" value="Trypsin-like serine proteases"/>
    <property type="match status" value="1"/>
</dbReference>
<keyword evidence="2" id="KW-0378">Hydrolase</keyword>
<reference evidence="2 3" key="1">
    <citation type="submission" date="2016-10" db="EMBL/GenBank/DDBJ databases">
        <authorList>
            <person name="de Groot N.N."/>
        </authorList>
    </citation>
    <scope>NUCLEOTIDE SEQUENCE [LARGE SCALE GENOMIC DNA]</scope>
    <source>
        <strain evidence="2 3">CGMCC 1.6117</strain>
    </source>
</reference>
<dbReference type="GO" id="GO:0008234">
    <property type="term" value="F:cysteine-type peptidase activity"/>
    <property type="evidence" value="ECO:0007669"/>
    <property type="project" value="InterPro"/>
</dbReference>
<feature type="domain" description="Peptidase C1A papain C-terminal" evidence="1">
    <location>
        <begin position="423"/>
        <end position="603"/>
    </location>
</feature>
<dbReference type="RefSeq" id="WP_052081649.1">
    <property type="nucleotide sequence ID" value="NZ_FOJO01000007.1"/>
</dbReference>
<dbReference type="InterPro" id="IPR000668">
    <property type="entry name" value="Peptidase_C1A_C"/>
</dbReference>
<dbReference type="Pfam" id="PF00112">
    <property type="entry name" value="Peptidase_C1"/>
    <property type="match status" value="1"/>
</dbReference>
<proteinExistence type="predicted"/>